<reference evidence="19 21" key="2">
    <citation type="submission" date="2022-06" db="EMBL/GenBank/DDBJ databases">
        <title>Chromosome and plasmid sequencings of Enterobacteriales species co-exiting double carbapenemases.</title>
        <authorList>
            <person name="Fu Y."/>
        </authorList>
    </citation>
    <scope>NUCLEOTIDE SEQUENCE [LARGE SCALE GENOMIC DNA]</scope>
    <source>
        <strain evidence="19 21">21030615019</strain>
    </source>
</reference>
<feature type="domain" description="HAMP" evidence="17">
    <location>
        <begin position="180"/>
        <end position="228"/>
    </location>
</feature>
<dbReference type="EMBL" id="JAGKLY010000011">
    <property type="protein sequence ID" value="MBQ0270330.1"/>
    <property type="molecule type" value="Genomic_DNA"/>
</dbReference>
<accession>A0A345LXP0</accession>
<evidence type="ECO:0000313" key="20">
    <source>
        <dbReference type="Proteomes" id="UP000674270"/>
    </source>
</evidence>
<evidence type="ECO:0000313" key="21">
    <source>
        <dbReference type="Proteomes" id="UP001252207"/>
    </source>
</evidence>
<keyword evidence="13 14" id="KW-0472">Membrane</keyword>
<proteinExistence type="predicted"/>
<keyword evidence="21" id="KW-1185">Reference proteome</keyword>
<dbReference type="Pfam" id="PF13675">
    <property type="entry name" value="PilJ"/>
    <property type="match status" value="1"/>
</dbReference>
<evidence type="ECO:0000256" key="6">
    <source>
        <dbReference type="ARBA" id="ARBA00022679"/>
    </source>
</evidence>
<keyword evidence="6 14" id="KW-0808">Transferase</keyword>
<dbReference type="EC" id="2.7.13.3" evidence="14"/>
<evidence type="ECO:0000313" key="19">
    <source>
        <dbReference type="EMBL" id="MDT0132331.1"/>
    </source>
</evidence>
<sequence>MPTLYRRFSIINQVIGLMLLIAILGIIGMTISNRMIISVQGNAHAINKSGSLRMQSYRLLSLVPLNTQNQRYLDALESDLISPELTQVVKIENLTPQFDELYNYWLHILKPSLMEANAPNDARYEVISFVSKLDELVHNIDEKTERKIAYVAMTQLIFISLVFLLLMGTIWHLRKKIYYPWVKLLSMVNAIGRKDFSQRYPKNNRQDELNALGETLNQMSDELALSYHQLEERVAEKTADLITKNKVLSYLYQSSQILHSSDPLYLRLQKVLIELENITILKNLSLRLYEESNETYFHEICCHSTGLSEVNTTQLEQQASIEKPLSLQWDLSDNMHRYGIIIGEIEDNQILSDEQNSLVSVLAKQISGMLAMEHQIEQQQQLLIMDERSAIARELHDSIAQSLSCLKMQISYLQLQPEPLPEKPQQLLTEMRSEINTAYSQLRELLTTFRLKLMEPGLLPSLESTISEFSERTGYTIGLNYDLPAKSISPHQSIHIIQIVREALTNILKHANAKWAEVSLNQYDGIVTITVTDDGTGITSNTDKLNHYGLIIMRERALSLNGNCCITPRPQGGTEVKVTFPLSDA</sequence>
<evidence type="ECO:0000256" key="8">
    <source>
        <dbReference type="ARBA" id="ARBA00022741"/>
    </source>
</evidence>
<evidence type="ECO:0000256" key="15">
    <source>
        <dbReference type="SAM" id="Phobius"/>
    </source>
</evidence>
<dbReference type="Gene3D" id="3.30.565.10">
    <property type="entry name" value="Histidine kinase-like ATPase, C-terminal domain"/>
    <property type="match status" value="1"/>
</dbReference>
<comment type="subcellular location">
    <subcellularLocation>
        <location evidence="2">Cell inner membrane</location>
        <topology evidence="2">Multi-pass membrane protein</topology>
    </subcellularLocation>
</comment>
<feature type="transmembrane region" description="Helical" evidence="15">
    <location>
        <begin position="12"/>
        <end position="31"/>
    </location>
</feature>
<evidence type="ECO:0000256" key="1">
    <source>
        <dbReference type="ARBA" id="ARBA00000085"/>
    </source>
</evidence>
<comment type="caution">
    <text evidence="18">The sequence shown here is derived from an EMBL/GenBank/DDBJ whole genome shotgun (WGS) entry which is preliminary data.</text>
</comment>
<dbReference type="PROSITE" id="PS50109">
    <property type="entry name" value="HIS_KIN"/>
    <property type="match status" value="1"/>
</dbReference>
<dbReference type="InterPro" id="IPR042295">
    <property type="entry name" value="NarX-like_N_sf"/>
</dbReference>
<evidence type="ECO:0000256" key="3">
    <source>
        <dbReference type="ARBA" id="ARBA00022475"/>
    </source>
</evidence>
<dbReference type="PIRSF" id="PIRSF003167">
    <property type="entry name" value="STHK_NarX/NarQ"/>
    <property type="match status" value="1"/>
</dbReference>
<evidence type="ECO:0000256" key="5">
    <source>
        <dbReference type="ARBA" id="ARBA00022553"/>
    </source>
</evidence>
<dbReference type="Pfam" id="PF07730">
    <property type="entry name" value="HisKA_3"/>
    <property type="match status" value="1"/>
</dbReference>
<feature type="transmembrane region" description="Helical" evidence="15">
    <location>
        <begin position="148"/>
        <end position="173"/>
    </location>
</feature>
<reference evidence="18" key="1">
    <citation type="submission" date="2021-03" db="EMBL/GenBank/DDBJ databases">
        <authorList>
            <person name="Stanton E."/>
        </authorList>
    </citation>
    <scope>NUCLEOTIDE SEQUENCE</scope>
    <source>
        <strain evidence="18">2020EL-00113</strain>
    </source>
</reference>
<dbReference type="AlphaFoldDB" id="A0A345LXP0"/>
<dbReference type="PANTHER" id="PTHR24421">
    <property type="entry name" value="NITRATE/NITRITE SENSOR PROTEIN NARX-RELATED"/>
    <property type="match status" value="1"/>
</dbReference>
<evidence type="ECO:0000256" key="2">
    <source>
        <dbReference type="ARBA" id="ARBA00004429"/>
    </source>
</evidence>
<dbReference type="InterPro" id="IPR003660">
    <property type="entry name" value="HAMP_dom"/>
</dbReference>
<evidence type="ECO:0000256" key="11">
    <source>
        <dbReference type="ARBA" id="ARBA00022989"/>
    </source>
</evidence>
<protein>
    <recommendedName>
        <fullName evidence="14">Sensor protein</fullName>
        <ecNumber evidence="14">2.7.13.3</ecNumber>
    </recommendedName>
</protein>
<organism evidence="18 20">
    <name type="scientific">Providencia huaxiensis</name>
    <dbReference type="NCBI Taxonomy" id="2027290"/>
    <lineage>
        <taxon>Bacteria</taxon>
        <taxon>Pseudomonadati</taxon>
        <taxon>Pseudomonadota</taxon>
        <taxon>Gammaproteobacteria</taxon>
        <taxon>Enterobacterales</taxon>
        <taxon>Morganellaceae</taxon>
        <taxon>Providencia</taxon>
    </lineage>
</organism>
<dbReference type="CDD" id="cd06225">
    <property type="entry name" value="HAMP"/>
    <property type="match status" value="1"/>
</dbReference>
<evidence type="ECO:0000256" key="4">
    <source>
        <dbReference type="ARBA" id="ARBA00022519"/>
    </source>
</evidence>
<evidence type="ECO:0000256" key="13">
    <source>
        <dbReference type="ARBA" id="ARBA00023136"/>
    </source>
</evidence>
<dbReference type="GO" id="GO:0005524">
    <property type="term" value="F:ATP binding"/>
    <property type="evidence" value="ECO:0007669"/>
    <property type="project" value="UniProtKB-UniRule"/>
</dbReference>
<dbReference type="KEGG" id="prq:CYG50_13100"/>
<dbReference type="GO" id="GO:0005886">
    <property type="term" value="C:plasma membrane"/>
    <property type="evidence" value="ECO:0007669"/>
    <property type="project" value="UniProtKB-SubCell"/>
</dbReference>
<dbReference type="Proteomes" id="UP000674270">
    <property type="component" value="Unassembled WGS sequence"/>
</dbReference>
<dbReference type="Gene3D" id="1.20.120.960">
    <property type="entry name" value="Histidine kinase NarX, sensor domain"/>
    <property type="match status" value="1"/>
</dbReference>
<dbReference type="InterPro" id="IPR011712">
    <property type="entry name" value="Sig_transdc_His_kin_sub3_dim/P"/>
</dbReference>
<dbReference type="InterPro" id="IPR050482">
    <property type="entry name" value="Sensor_HK_TwoCompSys"/>
</dbReference>
<dbReference type="Proteomes" id="UP001252207">
    <property type="component" value="Unassembled WGS sequence"/>
</dbReference>
<evidence type="ECO:0000256" key="12">
    <source>
        <dbReference type="ARBA" id="ARBA00023012"/>
    </source>
</evidence>
<keyword evidence="9 14" id="KW-0418">Kinase</keyword>
<dbReference type="CDD" id="cd22900">
    <property type="entry name" value="NarX_sensor"/>
    <property type="match status" value="1"/>
</dbReference>
<dbReference type="EMBL" id="JANAVW010000001">
    <property type="protein sequence ID" value="MDT0132331.1"/>
    <property type="molecule type" value="Genomic_DNA"/>
</dbReference>
<dbReference type="InterPro" id="IPR003594">
    <property type="entry name" value="HATPase_dom"/>
</dbReference>
<keyword evidence="3 14" id="KW-1003">Cell membrane</keyword>
<dbReference type="Pfam" id="PF02518">
    <property type="entry name" value="HATPase_c"/>
    <property type="match status" value="1"/>
</dbReference>
<evidence type="ECO:0000313" key="18">
    <source>
        <dbReference type="EMBL" id="MBQ0270330.1"/>
    </source>
</evidence>
<dbReference type="Gene3D" id="1.20.5.1930">
    <property type="match status" value="1"/>
</dbReference>
<dbReference type="InterPro" id="IPR005467">
    <property type="entry name" value="His_kinase_dom"/>
</dbReference>
<dbReference type="CDD" id="cd16917">
    <property type="entry name" value="HATPase_UhpB-NarQ-NarX-like"/>
    <property type="match status" value="1"/>
</dbReference>
<dbReference type="GO" id="GO:0000155">
    <property type="term" value="F:phosphorelay sensor kinase activity"/>
    <property type="evidence" value="ECO:0007669"/>
    <property type="project" value="UniProtKB-UniRule"/>
</dbReference>
<dbReference type="InterPro" id="IPR016380">
    <property type="entry name" value="Sig_transdc_His_kin_NarX/NarQ"/>
</dbReference>
<dbReference type="PANTHER" id="PTHR24421:SF51">
    <property type="entry name" value="NITRATE_NITRITE SENSOR PROTEIN NARX"/>
    <property type="match status" value="1"/>
</dbReference>
<dbReference type="OrthoDB" id="9811306at2"/>
<evidence type="ECO:0000256" key="9">
    <source>
        <dbReference type="ARBA" id="ARBA00022777"/>
    </source>
</evidence>
<feature type="domain" description="Histidine kinase" evidence="16">
    <location>
        <begin position="394"/>
        <end position="584"/>
    </location>
</feature>
<dbReference type="SMART" id="SM00387">
    <property type="entry name" value="HATPase_c"/>
    <property type="match status" value="1"/>
</dbReference>
<keyword evidence="10 14" id="KW-0067">ATP-binding</keyword>
<dbReference type="InterPro" id="IPR029095">
    <property type="entry name" value="NarX-like_N"/>
</dbReference>
<dbReference type="PROSITE" id="PS50885">
    <property type="entry name" value="HAMP"/>
    <property type="match status" value="1"/>
</dbReference>
<dbReference type="RefSeq" id="WP_102140310.1">
    <property type="nucleotide sequence ID" value="NZ_CP031123.2"/>
</dbReference>
<keyword evidence="5" id="KW-0597">Phosphoprotein</keyword>
<keyword evidence="4 14" id="KW-0997">Cell inner membrane</keyword>
<dbReference type="GO" id="GO:0046983">
    <property type="term" value="F:protein dimerization activity"/>
    <property type="evidence" value="ECO:0007669"/>
    <property type="project" value="UniProtKB-UniRule"/>
</dbReference>
<dbReference type="NCBIfam" id="NF007896">
    <property type="entry name" value="PRK10600.1"/>
    <property type="match status" value="1"/>
</dbReference>
<keyword evidence="8 14" id="KW-0547">Nucleotide-binding</keyword>
<keyword evidence="11 15" id="KW-1133">Transmembrane helix</keyword>
<comment type="catalytic activity">
    <reaction evidence="1 14">
        <text>ATP + protein L-histidine = ADP + protein N-phospho-L-histidine.</text>
        <dbReference type="EC" id="2.7.13.3"/>
    </reaction>
</comment>
<dbReference type="SUPFAM" id="SSF158472">
    <property type="entry name" value="HAMP domain-like"/>
    <property type="match status" value="1"/>
</dbReference>
<dbReference type="SMART" id="SM00304">
    <property type="entry name" value="HAMP"/>
    <property type="match status" value="1"/>
</dbReference>
<name>A0A345LXP0_9GAMM</name>
<dbReference type="InterPro" id="IPR036890">
    <property type="entry name" value="HATPase_C_sf"/>
</dbReference>
<evidence type="ECO:0000256" key="14">
    <source>
        <dbReference type="PIRNR" id="PIRNR003167"/>
    </source>
</evidence>
<dbReference type="SUPFAM" id="SSF55874">
    <property type="entry name" value="ATPase domain of HSP90 chaperone/DNA topoisomerase II/histidine kinase"/>
    <property type="match status" value="1"/>
</dbReference>
<dbReference type="GeneID" id="89488689"/>
<evidence type="ECO:0000256" key="10">
    <source>
        <dbReference type="ARBA" id="ARBA00022840"/>
    </source>
</evidence>
<dbReference type="Gene3D" id="1.10.287.130">
    <property type="match status" value="1"/>
</dbReference>
<keyword evidence="7 15" id="KW-0812">Transmembrane</keyword>
<dbReference type="Pfam" id="PF00672">
    <property type="entry name" value="HAMP"/>
    <property type="match status" value="1"/>
</dbReference>
<gene>
    <name evidence="18" type="primary">narX</name>
    <name evidence="18" type="ORF">J7T18_18735</name>
    <name evidence="19" type="ORF">NLX89_03090</name>
</gene>
<keyword evidence="12 14" id="KW-0902">Two-component regulatory system</keyword>
<evidence type="ECO:0000256" key="7">
    <source>
        <dbReference type="ARBA" id="ARBA00022692"/>
    </source>
</evidence>
<evidence type="ECO:0000259" key="16">
    <source>
        <dbReference type="PROSITE" id="PS50109"/>
    </source>
</evidence>
<evidence type="ECO:0000259" key="17">
    <source>
        <dbReference type="PROSITE" id="PS50885"/>
    </source>
</evidence>